<dbReference type="GO" id="GO:0030639">
    <property type="term" value="P:polyketide biosynthetic process"/>
    <property type="evidence" value="ECO:0007669"/>
    <property type="project" value="TreeGrafter"/>
</dbReference>
<dbReference type="GO" id="GO:0016747">
    <property type="term" value="F:acyltransferase activity, transferring groups other than amino-acyl groups"/>
    <property type="evidence" value="ECO:0007669"/>
    <property type="project" value="InterPro"/>
</dbReference>
<dbReference type="EMBL" id="CM016559">
    <property type="protein sequence ID" value="TKW01016.1"/>
    <property type="molecule type" value="Genomic_DNA"/>
</dbReference>
<sequence>MAATGSPATVIQDARRPRSADGHAAVLAIGTANPSHFLLQDEFADWYFRVTKSDHLAMLKAKMKRICEKSGIKKRHGHLITEEMLAAHPEILDRALPSLDTRMRIAAGSLPDVAAAAAARAIAEWGRPAADITHLVVSTTTGGAAAPGLDLHLAVLLGLRQDVQRTLLYLYGCTAGTSALRVAKDLAENTRGARVLVVSAETGHTFVRSPDEAQFEELVAAALFADGAGSAVVGAGPVSPAERPIFHMVSATQTTLPATARVVELKLGELGIEYRLSAALPAMVCGGIERCLSEALAPHLHGLAGAWNDLFWAAHPGSRAILDSYEAALGLQPEKLAASRRVLSEYGNMLGATVFFVLEEMWRRRGANEEEREKCAWGVMLGLGPGITVETMLLHAAGSQDED</sequence>
<dbReference type="Proteomes" id="UP000298652">
    <property type="component" value="Chromosome 8"/>
</dbReference>
<dbReference type="Gene3D" id="3.40.47.10">
    <property type="match status" value="2"/>
</dbReference>
<dbReference type="Pfam" id="PF02797">
    <property type="entry name" value="Chal_sti_synt_C"/>
    <property type="match status" value="1"/>
</dbReference>
<evidence type="ECO:0000256" key="3">
    <source>
        <dbReference type="RuleBase" id="RU003633"/>
    </source>
</evidence>
<feature type="domain" description="Chalcone/stilbene synthase N-terminal" evidence="4">
    <location>
        <begin position="13"/>
        <end position="237"/>
    </location>
</feature>
<dbReference type="FunFam" id="3.40.47.10:FF:000025">
    <property type="entry name" value="Chalcone synthase 2"/>
    <property type="match status" value="1"/>
</dbReference>
<keyword evidence="7" id="KW-1185">Reference proteome</keyword>
<dbReference type="InterPro" id="IPR011141">
    <property type="entry name" value="Polyketide_synthase_type-III"/>
</dbReference>
<dbReference type="PANTHER" id="PTHR11877">
    <property type="entry name" value="HYDROXYMETHYLGLUTARYL-COA SYNTHASE"/>
    <property type="match status" value="1"/>
</dbReference>
<evidence type="ECO:0000259" key="5">
    <source>
        <dbReference type="Pfam" id="PF02797"/>
    </source>
</evidence>
<dbReference type="InterPro" id="IPR012328">
    <property type="entry name" value="Chalcone/stilbene_synt_C"/>
</dbReference>
<dbReference type="PANTHER" id="PTHR11877:SF47">
    <property type="entry name" value="OS11G0529900 PROTEIN"/>
    <property type="match status" value="1"/>
</dbReference>
<dbReference type="InterPro" id="IPR001099">
    <property type="entry name" value="Chalcone/stilbene_synt_N"/>
</dbReference>
<proteinExistence type="inferred from homology"/>
<evidence type="ECO:0000256" key="1">
    <source>
        <dbReference type="ARBA" id="ARBA00005531"/>
    </source>
</evidence>
<dbReference type="AlphaFoldDB" id="A0A4V6D332"/>
<dbReference type="CDD" id="cd00831">
    <property type="entry name" value="CHS_like"/>
    <property type="match status" value="1"/>
</dbReference>
<name>A0A4V6D332_SETVI</name>
<organism evidence="6 7">
    <name type="scientific">Setaria viridis</name>
    <name type="common">Green bristlegrass</name>
    <name type="synonym">Setaria italica subsp. viridis</name>
    <dbReference type="NCBI Taxonomy" id="4556"/>
    <lineage>
        <taxon>Eukaryota</taxon>
        <taxon>Viridiplantae</taxon>
        <taxon>Streptophyta</taxon>
        <taxon>Embryophyta</taxon>
        <taxon>Tracheophyta</taxon>
        <taxon>Spermatophyta</taxon>
        <taxon>Magnoliopsida</taxon>
        <taxon>Liliopsida</taxon>
        <taxon>Poales</taxon>
        <taxon>Poaceae</taxon>
        <taxon>PACMAD clade</taxon>
        <taxon>Panicoideae</taxon>
        <taxon>Panicodae</taxon>
        <taxon>Paniceae</taxon>
        <taxon>Cenchrinae</taxon>
        <taxon>Setaria</taxon>
    </lineage>
</organism>
<comment type="similarity">
    <text evidence="1 3">Belongs to the thiolase-like superfamily. Chalcone/stilbene synthases family.</text>
</comment>
<dbReference type="OMA" id="CGGIERC"/>
<evidence type="ECO:0000313" key="6">
    <source>
        <dbReference type="EMBL" id="TKW01016.1"/>
    </source>
</evidence>
<dbReference type="Pfam" id="PF00195">
    <property type="entry name" value="Chal_sti_synt_N"/>
    <property type="match status" value="1"/>
</dbReference>
<protein>
    <recommendedName>
        <fullName evidence="8">Chalcone synthase</fullName>
    </recommendedName>
</protein>
<dbReference type="InterPro" id="IPR016039">
    <property type="entry name" value="Thiolase-like"/>
</dbReference>
<keyword evidence="3" id="KW-0808">Transferase</keyword>
<evidence type="ECO:0000259" key="4">
    <source>
        <dbReference type="Pfam" id="PF00195"/>
    </source>
</evidence>
<dbReference type="SUPFAM" id="SSF53901">
    <property type="entry name" value="Thiolase-like"/>
    <property type="match status" value="2"/>
</dbReference>
<dbReference type="FunFam" id="3.40.47.10:FF:000014">
    <property type="entry name" value="Chalcone synthase 1"/>
    <property type="match status" value="1"/>
</dbReference>
<keyword evidence="3" id="KW-0012">Acyltransferase</keyword>
<accession>A0A4V6D332</accession>
<dbReference type="PIRSF" id="PIRSF000451">
    <property type="entry name" value="PKS_III"/>
    <property type="match status" value="1"/>
</dbReference>
<evidence type="ECO:0000256" key="2">
    <source>
        <dbReference type="PIRSR" id="PIRSR000451-1"/>
    </source>
</evidence>
<reference evidence="6" key="1">
    <citation type="submission" date="2019-03" db="EMBL/GenBank/DDBJ databases">
        <title>WGS assembly of Setaria viridis.</title>
        <authorList>
            <person name="Huang P."/>
            <person name="Jenkins J."/>
            <person name="Grimwood J."/>
            <person name="Barry K."/>
            <person name="Healey A."/>
            <person name="Mamidi S."/>
            <person name="Sreedasyam A."/>
            <person name="Shu S."/>
            <person name="Feldman M."/>
            <person name="Wu J."/>
            <person name="Yu Y."/>
            <person name="Chen C."/>
            <person name="Johnson J."/>
            <person name="Rokhsar D."/>
            <person name="Baxter I."/>
            <person name="Schmutz J."/>
            <person name="Brutnell T."/>
            <person name="Kellogg E."/>
        </authorList>
    </citation>
    <scope>NUCLEOTIDE SEQUENCE [LARGE SCALE GENOMIC DNA]</scope>
</reference>
<feature type="active site" description="Acyl-thioester intermediate" evidence="2">
    <location>
        <position position="173"/>
    </location>
</feature>
<dbReference type="GO" id="GO:0010208">
    <property type="term" value="P:pollen wall assembly"/>
    <property type="evidence" value="ECO:0007669"/>
    <property type="project" value="UniProtKB-ARBA"/>
</dbReference>
<evidence type="ECO:0008006" key="8">
    <source>
        <dbReference type="Google" id="ProtNLM"/>
    </source>
</evidence>
<evidence type="ECO:0000313" key="7">
    <source>
        <dbReference type="Proteomes" id="UP000298652"/>
    </source>
</evidence>
<dbReference type="Gramene" id="TKW01016">
    <property type="protein sequence ID" value="TKW01016"/>
    <property type="gene ID" value="SEVIR_8G149500v2"/>
</dbReference>
<feature type="domain" description="Chalcone/stilbene synthase C-terminal" evidence="5">
    <location>
        <begin position="248"/>
        <end position="396"/>
    </location>
</feature>
<gene>
    <name evidence="6" type="ORF">SEVIR_8G149500v2</name>
</gene>